<dbReference type="EMBL" id="KV460235">
    <property type="protein sequence ID" value="OBT95448.2"/>
    <property type="molecule type" value="Genomic_DNA"/>
</dbReference>
<keyword evidence="1" id="KW-0732">Signal</keyword>
<evidence type="ECO:0000313" key="3">
    <source>
        <dbReference type="Proteomes" id="UP000091956"/>
    </source>
</evidence>
<organism evidence="2 3">
    <name type="scientific">Pseudogymnoascus verrucosus</name>
    <dbReference type="NCBI Taxonomy" id="342668"/>
    <lineage>
        <taxon>Eukaryota</taxon>
        <taxon>Fungi</taxon>
        <taxon>Dikarya</taxon>
        <taxon>Ascomycota</taxon>
        <taxon>Pezizomycotina</taxon>
        <taxon>Leotiomycetes</taxon>
        <taxon>Thelebolales</taxon>
        <taxon>Thelebolaceae</taxon>
        <taxon>Pseudogymnoascus</taxon>
    </lineage>
</organism>
<evidence type="ECO:0000313" key="2">
    <source>
        <dbReference type="EMBL" id="OBT95448.2"/>
    </source>
</evidence>
<gene>
    <name evidence="2" type="ORF">VE01_05144</name>
</gene>
<proteinExistence type="predicted"/>
<feature type="signal peptide" evidence="1">
    <location>
        <begin position="1"/>
        <end position="18"/>
    </location>
</feature>
<dbReference type="RefSeq" id="XP_018129181.2">
    <property type="nucleotide sequence ID" value="XM_018274610.2"/>
</dbReference>
<name>A0A1B8GI12_9PEZI</name>
<accession>A0A1B8GI12</accession>
<dbReference type="Proteomes" id="UP000091956">
    <property type="component" value="Unassembled WGS sequence"/>
</dbReference>
<keyword evidence="3" id="KW-1185">Reference proteome</keyword>
<dbReference type="GeneID" id="28838530"/>
<dbReference type="AlphaFoldDB" id="A0A1B8GI12"/>
<protein>
    <recommendedName>
        <fullName evidence="4">Small secreted protein</fullName>
    </recommendedName>
</protein>
<reference evidence="2 3" key="1">
    <citation type="submission" date="2016-03" db="EMBL/GenBank/DDBJ databases">
        <title>Comparative genomics of Pseudogymnoascus destructans, the fungus causing white-nose syndrome of bats.</title>
        <authorList>
            <person name="Palmer J.M."/>
            <person name="Drees K.P."/>
            <person name="Foster J.T."/>
            <person name="Lindner D.L."/>
        </authorList>
    </citation>
    <scope>NUCLEOTIDE SEQUENCE [LARGE SCALE GENOMIC DNA]</scope>
    <source>
        <strain evidence="2 3">UAMH 10579</strain>
    </source>
</reference>
<dbReference type="PANTHER" id="PTHR39602">
    <property type="entry name" value="ACW-9"/>
    <property type="match status" value="1"/>
</dbReference>
<feature type="chain" id="PRO_5015166340" description="Small secreted protein" evidence="1">
    <location>
        <begin position="19"/>
        <end position="148"/>
    </location>
</feature>
<dbReference type="PANTHER" id="PTHR39602:SF2">
    <property type="entry name" value="ACW-9"/>
    <property type="match status" value="1"/>
</dbReference>
<reference evidence="3" key="2">
    <citation type="journal article" date="2018" name="Nat. Commun.">
        <title>Extreme sensitivity to ultraviolet light in the fungal pathogen causing white-nose syndrome of bats.</title>
        <authorList>
            <person name="Palmer J.M."/>
            <person name="Drees K.P."/>
            <person name="Foster J.T."/>
            <person name="Lindner D.L."/>
        </authorList>
    </citation>
    <scope>NUCLEOTIDE SEQUENCE [LARGE SCALE GENOMIC DNA]</scope>
    <source>
        <strain evidence="3">UAMH 10579</strain>
    </source>
</reference>
<evidence type="ECO:0008006" key="4">
    <source>
        <dbReference type="Google" id="ProtNLM"/>
    </source>
</evidence>
<evidence type="ECO:0000256" key="1">
    <source>
        <dbReference type="SAM" id="SignalP"/>
    </source>
</evidence>
<sequence>MQLTTMLLAAVVTAGIIAAPAPAPADAKSMMANVAQWTIERMVRTCNAADTSCTWSFNIATHTANPTPCQYTVTGKPASHASTNGVHCGGFTISSGWSGQFGPGNGFTTLSVVDNSNKLIVWPAYTDKQLANGVVVTPNQSYAPVTLG</sequence>